<feature type="domain" description="Piwi" evidence="1">
    <location>
        <begin position="178"/>
        <end position="247"/>
    </location>
</feature>
<dbReference type="SUPFAM" id="SSF53098">
    <property type="entry name" value="Ribonuclease H-like"/>
    <property type="match status" value="1"/>
</dbReference>
<comment type="caution">
    <text evidence="2">The sequence shown here is derived from an EMBL/GenBank/DDBJ whole genome shotgun (WGS) entry which is preliminary data.</text>
</comment>
<organism evidence="2 3">
    <name type="scientific">Podargus strigoides</name>
    <name type="common">Tawny frogmouth</name>
    <name type="synonym">Caprimulgus strigoides</name>
    <dbReference type="NCBI Taxonomy" id="8905"/>
    <lineage>
        <taxon>Eukaryota</taxon>
        <taxon>Metazoa</taxon>
        <taxon>Chordata</taxon>
        <taxon>Craniata</taxon>
        <taxon>Vertebrata</taxon>
        <taxon>Euteleostomi</taxon>
        <taxon>Archelosauria</taxon>
        <taxon>Archosauria</taxon>
        <taxon>Dinosauria</taxon>
        <taxon>Saurischia</taxon>
        <taxon>Theropoda</taxon>
        <taxon>Coelurosauria</taxon>
        <taxon>Aves</taxon>
        <taxon>Neognathae</taxon>
        <taxon>Neoaves</taxon>
        <taxon>Strisores</taxon>
        <taxon>Caprimulgiformes</taxon>
        <taxon>Podargidae</taxon>
        <taxon>Podargus</taxon>
    </lineage>
</organism>
<name>A0A7L4GWV8_PODST</name>
<dbReference type="Proteomes" id="UP000584326">
    <property type="component" value="Unassembled WGS sequence"/>
</dbReference>
<feature type="non-terminal residue" evidence="2">
    <location>
        <position position="1"/>
    </location>
</feature>
<dbReference type="Gene3D" id="3.40.50.2300">
    <property type="match status" value="1"/>
</dbReference>
<evidence type="ECO:0000259" key="1">
    <source>
        <dbReference type="PROSITE" id="PS50822"/>
    </source>
</evidence>
<dbReference type="Pfam" id="PF02171">
    <property type="entry name" value="Piwi"/>
    <property type="match status" value="1"/>
</dbReference>
<protein>
    <submittedName>
        <fullName evidence="2">PIWL2 protein</fullName>
    </submittedName>
</protein>
<dbReference type="PROSITE" id="PS50822">
    <property type="entry name" value="PIWI"/>
    <property type="match status" value="1"/>
</dbReference>
<dbReference type="EMBL" id="VZTK01017976">
    <property type="protein sequence ID" value="NXX17716.1"/>
    <property type="molecule type" value="Genomic_DNA"/>
</dbReference>
<reference evidence="2 3" key="1">
    <citation type="submission" date="2020-02" db="EMBL/GenBank/DDBJ databases">
        <title>Bird 10,000 Genomes (B10K) Project - Family phase.</title>
        <authorList>
            <person name="Zhang G."/>
        </authorList>
    </citation>
    <scope>NUCLEOTIDE SEQUENCE [LARGE SCALE GENOMIC DNA]</scope>
    <source>
        <strain evidence="2">B10K-DU-001-40</strain>
        <tissue evidence="2">Muscle</tissue>
    </source>
</reference>
<dbReference type="PANTHER" id="PTHR22891">
    <property type="entry name" value="EUKARYOTIC TRANSLATION INITIATION FACTOR 2C"/>
    <property type="match status" value="1"/>
</dbReference>
<sequence>MVLLVPELTFMTGLNDIKKDSRIVKDVMRAMLQSPQQHYVRLSSLLQRIRDSPEASQELMRWGLRLNSDIHRIQGQVLPTERINLRDRSFVPTEDLSWNKEVTREACISVVNMSCWLLVYPKRLQNLAKDLVTAMEGVCGPIGMHIDRPILVELKDDRIETYAKTIRNVLGSEDKVQLVLCIISSKREDLYTAIKKLCCVQSPVPSQVISAQSLTGPVGKMRTVVQKILLQINCKMGGELWGVDIPL</sequence>
<accession>A0A7L4GWV8</accession>
<dbReference type="AlphaFoldDB" id="A0A7L4GWV8"/>
<dbReference type="FunFam" id="3.40.50.2300:FF:000141">
    <property type="entry name" value="piwi-like protein 2 isoform X1"/>
    <property type="match status" value="1"/>
</dbReference>
<evidence type="ECO:0000313" key="3">
    <source>
        <dbReference type="Proteomes" id="UP000584326"/>
    </source>
</evidence>
<keyword evidence="3" id="KW-1185">Reference proteome</keyword>
<dbReference type="OrthoDB" id="445936at2759"/>
<proteinExistence type="predicted"/>
<dbReference type="GO" id="GO:0003676">
    <property type="term" value="F:nucleic acid binding"/>
    <property type="evidence" value="ECO:0007669"/>
    <property type="project" value="InterPro"/>
</dbReference>
<dbReference type="InterPro" id="IPR012337">
    <property type="entry name" value="RNaseH-like_sf"/>
</dbReference>
<evidence type="ECO:0000313" key="2">
    <source>
        <dbReference type="EMBL" id="NXX17716.1"/>
    </source>
</evidence>
<feature type="non-terminal residue" evidence="2">
    <location>
        <position position="247"/>
    </location>
</feature>
<gene>
    <name evidence="2" type="primary">Piwil2</name>
    <name evidence="2" type="ORF">PODSTR_R13165</name>
</gene>
<dbReference type="InterPro" id="IPR003165">
    <property type="entry name" value="Piwi"/>
</dbReference>